<accession>A0A1F5ZFY5</accession>
<comment type="caution">
    <text evidence="1">The sequence shown here is derived from an EMBL/GenBank/DDBJ whole genome shotgun (WGS) entry which is preliminary data.</text>
</comment>
<name>A0A1F5ZFY5_9BACT</name>
<organism evidence="1 2">
    <name type="scientific">Candidatus Gottesmanbacteria bacterium RBG_13_45_10</name>
    <dbReference type="NCBI Taxonomy" id="1798370"/>
    <lineage>
        <taxon>Bacteria</taxon>
        <taxon>Candidatus Gottesmaniibacteriota</taxon>
    </lineage>
</organism>
<reference evidence="1 2" key="1">
    <citation type="journal article" date="2016" name="Nat. Commun.">
        <title>Thousands of microbial genomes shed light on interconnected biogeochemical processes in an aquifer system.</title>
        <authorList>
            <person name="Anantharaman K."/>
            <person name="Brown C.T."/>
            <person name="Hug L.A."/>
            <person name="Sharon I."/>
            <person name="Castelle C.J."/>
            <person name="Probst A.J."/>
            <person name="Thomas B.C."/>
            <person name="Singh A."/>
            <person name="Wilkins M.J."/>
            <person name="Karaoz U."/>
            <person name="Brodie E.L."/>
            <person name="Williams K.H."/>
            <person name="Hubbard S.S."/>
            <person name="Banfield J.F."/>
        </authorList>
    </citation>
    <scope>NUCLEOTIDE SEQUENCE [LARGE SCALE GENOMIC DNA]</scope>
</reference>
<evidence type="ECO:0000313" key="1">
    <source>
        <dbReference type="EMBL" id="OGG11409.1"/>
    </source>
</evidence>
<dbReference type="EMBL" id="MFIZ01000030">
    <property type="protein sequence ID" value="OGG11409.1"/>
    <property type="molecule type" value="Genomic_DNA"/>
</dbReference>
<gene>
    <name evidence="1" type="ORF">A2Z00_00575</name>
</gene>
<dbReference type="Proteomes" id="UP000177268">
    <property type="component" value="Unassembled WGS sequence"/>
</dbReference>
<proteinExistence type="predicted"/>
<protein>
    <submittedName>
        <fullName evidence="1">Uncharacterized protein</fullName>
    </submittedName>
</protein>
<sequence length="71" mass="7676">MVDHESEGGIISNQDTAATVELVDDVGLMQKFEIPALIEVDVCHTNHGLVVTEKTTLRIPSEKDQSGTNPT</sequence>
<dbReference type="AlphaFoldDB" id="A0A1F5ZFY5"/>
<evidence type="ECO:0000313" key="2">
    <source>
        <dbReference type="Proteomes" id="UP000177268"/>
    </source>
</evidence>